<keyword evidence="1" id="KW-0732">Signal</keyword>
<proteinExistence type="predicted"/>
<dbReference type="WBParaSite" id="TCLT_0000509301-mRNA-1">
    <property type="protein sequence ID" value="TCLT_0000509301-mRNA-1"/>
    <property type="gene ID" value="TCLT_0000509301"/>
</dbReference>
<reference evidence="2 3" key="2">
    <citation type="submission" date="2018-11" db="EMBL/GenBank/DDBJ databases">
        <authorList>
            <consortium name="Pathogen Informatics"/>
        </authorList>
    </citation>
    <scope>NUCLEOTIDE SEQUENCE [LARGE SCALE GENOMIC DNA]</scope>
</reference>
<protein>
    <submittedName>
        <fullName evidence="4">TPM domain-containing protein</fullName>
    </submittedName>
</protein>
<evidence type="ECO:0000313" key="4">
    <source>
        <dbReference type="WBParaSite" id="TCLT_0000509301-mRNA-1"/>
    </source>
</evidence>
<dbReference type="Gene3D" id="3.10.310.50">
    <property type="match status" value="1"/>
</dbReference>
<evidence type="ECO:0000256" key="1">
    <source>
        <dbReference type="SAM" id="SignalP"/>
    </source>
</evidence>
<name>A0A0N5CXG8_THECL</name>
<dbReference type="PANTHER" id="PTHR33748:SF6">
    <property type="entry name" value="TPM_PHOSPHATASE DOMAIN-CONTAINING PROTEIN"/>
    <property type="match status" value="1"/>
</dbReference>
<dbReference type="Proteomes" id="UP000276776">
    <property type="component" value="Unassembled WGS sequence"/>
</dbReference>
<keyword evidence="3" id="KW-1185">Reference proteome</keyword>
<dbReference type="GO" id="GO:0005892">
    <property type="term" value="C:acetylcholine-gated channel complex"/>
    <property type="evidence" value="ECO:0007669"/>
    <property type="project" value="InterPro"/>
</dbReference>
<accession>A0A0N5CXG8</accession>
<dbReference type="InterPro" id="IPR033438">
    <property type="entry name" value="MOLO1"/>
</dbReference>
<dbReference type="EMBL" id="UYYF01004319">
    <property type="protein sequence ID" value="VDN02285.1"/>
    <property type="molecule type" value="Genomic_DNA"/>
</dbReference>
<evidence type="ECO:0000313" key="3">
    <source>
        <dbReference type="Proteomes" id="UP000276776"/>
    </source>
</evidence>
<organism evidence="4">
    <name type="scientific">Thelazia callipaeda</name>
    <name type="common">Oriental eyeworm</name>
    <name type="synonym">Parasitic nematode</name>
    <dbReference type="NCBI Taxonomy" id="103827"/>
    <lineage>
        <taxon>Eukaryota</taxon>
        <taxon>Metazoa</taxon>
        <taxon>Ecdysozoa</taxon>
        <taxon>Nematoda</taxon>
        <taxon>Chromadorea</taxon>
        <taxon>Rhabditida</taxon>
        <taxon>Spirurina</taxon>
        <taxon>Spiruromorpha</taxon>
        <taxon>Thelazioidea</taxon>
        <taxon>Thelaziidae</taxon>
        <taxon>Thelazia</taxon>
    </lineage>
</organism>
<reference evidence="4" key="1">
    <citation type="submission" date="2017-02" db="UniProtKB">
        <authorList>
            <consortium name="WormBaseParasite"/>
        </authorList>
    </citation>
    <scope>IDENTIFICATION</scope>
</reference>
<sequence>MWRILLSIFIQFSFAQQALENFPNPRTNGYKACGLKSKGYVCDLDKVLTEQERYRLNNDLLQLSRRTSTEQSSDFCSTKGIDATLLILKQANEQLAEQINKQWDVDGQCQRSVVFVLSADDHRLYYAAEEQAGISLSFVFIISKSCERNQQLKIAPSALAHTFSARSNFEAAVAEQQQLFAERKYVSALSGVFKKIADSIQPSSKKDGTGTS</sequence>
<feature type="signal peptide" evidence="1">
    <location>
        <begin position="1"/>
        <end position="15"/>
    </location>
</feature>
<dbReference type="STRING" id="103827.A0A0N5CXG8"/>
<dbReference type="PANTHER" id="PTHR33748">
    <property type="entry name" value="PROTEIN CBG04600"/>
    <property type="match status" value="1"/>
</dbReference>
<dbReference type="OrthoDB" id="5793716at2759"/>
<gene>
    <name evidence="2" type="ORF">TCLT_LOCUS5082</name>
</gene>
<evidence type="ECO:0000313" key="2">
    <source>
        <dbReference type="EMBL" id="VDN02285.1"/>
    </source>
</evidence>
<feature type="chain" id="PRO_5043126542" evidence="1">
    <location>
        <begin position="16"/>
        <end position="212"/>
    </location>
</feature>
<dbReference type="Pfam" id="PF17175">
    <property type="entry name" value="MOLO1"/>
    <property type="match status" value="1"/>
</dbReference>
<dbReference type="AlphaFoldDB" id="A0A0N5CXG8"/>
<dbReference type="OMA" id="CDPYETL"/>